<keyword evidence="2" id="KW-0812">Transmembrane</keyword>
<dbReference type="Proteomes" id="UP000658225">
    <property type="component" value="Unassembled WGS sequence"/>
</dbReference>
<evidence type="ECO:0000313" key="5">
    <source>
        <dbReference type="Proteomes" id="UP000658225"/>
    </source>
</evidence>
<dbReference type="GO" id="GO:0009307">
    <property type="term" value="P:DNA restriction-modification system"/>
    <property type="evidence" value="ECO:0007669"/>
    <property type="project" value="InterPro"/>
</dbReference>
<comment type="caution">
    <text evidence="4">The sequence shown here is derived from an EMBL/GenBank/DDBJ whole genome shotgun (WGS) entry which is preliminary data.</text>
</comment>
<dbReference type="EMBL" id="JADBEL010000015">
    <property type="protein sequence ID" value="MBE1555644.1"/>
    <property type="molecule type" value="Genomic_DNA"/>
</dbReference>
<evidence type="ECO:0000256" key="1">
    <source>
        <dbReference type="SAM" id="MobiDB-lite"/>
    </source>
</evidence>
<proteinExistence type="predicted"/>
<dbReference type="Pfam" id="PF04471">
    <property type="entry name" value="Mrr_cat"/>
    <property type="match status" value="1"/>
</dbReference>
<keyword evidence="2" id="KW-1133">Transmembrane helix</keyword>
<feature type="domain" description="Restriction endonuclease type IV Mrr" evidence="3">
    <location>
        <begin position="81"/>
        <end position="191"/>
    </location>
</feature>
<keyword evidence="2" id="KW-0472">Membrane</keyword>
<dbReference type="GO" id="GO:0003677">
    <property type="term" value="F:DNA binding"/>
    <property type="evidence" value="ECO:0007669"/>
    <property type="project" value="InterPro"/>
</dbReference>
<dbReference type="InterPro" id="IPR011856">
    <property type="entry name" value="tRNA_endonuc-like_dom_sf"/>
</dbReference>
<dbReference type="RefSeq" id="WP_192599342.1">
    <property type="nucleotide sequence ID" value="NZ_JADBEL010000015.1"/>
</dbReference>
<dbReference type="InterPro" id="IPR007560">
    <property type="entry name" value="Restrct_endonuc_IV_Mrr"/>
</dbReference>
<dbReference type="InterPro" id="IPR011335">
    <property type="entry name" value="Restrct_endonuc-II-like"/>
</dbReference>
<feature type="transmembrane region" description="Helical" evidence="2">
    <location>
        <begin position="12"/>
        <end position="33"/>
    </location>
</feature>
<dbReference type="GO" id="GO:0004519">
    <property type="term" value="F:endonuclease activity"/>
    <property type="evidence" value="ECO:0007669"/>
    <property type="project" value="InterPro"/>
</dbReference>
<feature type="region of interest" description="Disordered" evidence="1">
    <location>
        <begin position="37"/>
        <end position="63"/>
    </location>
</feature>
<gene>
    <name evidence="4" type="ORF">H4683_002764</name>
</gene>
<name>A0A927R761_9BACL</name>
<dbReference type="AlphaFoldDB" id="A0A927R761"/>
<feature type="compositionally biased region" description="Basic residues" evidence="1">
    <location>
        <begin position="37"/>
        <end position="48"/>
    </location>
</feature>
<protein>
    <submittedName>
        <fullName evidence="4">Restriction system protein</fullName>
    </submittedName>
</protein>
<evidence type="ECO:0000313" key="4">
    <source>
        <dbReference type="EMBL" id="MBE1555644.1"/>
    </source>
</evidence>
<sequence length="209" mass="23875">MVIFFGFGFYAIFNSSINPWLAMGSLFIGTLFFPKPTKKKKSTPKKKTTASQKKTNAPARATSIRSSSRKLAFEKTISMKINELSWWEFEQLIYMYYKDLGYKPVRTKEGADGGIDLIYTNPDTYEKVAVQIKHQRKPVSSAIIRATDNAGKRNYGTYLTEVISSGTISNPALVEMDKYSGMRLKDRQWLNNKVVPWMKKKSEALRKKA</sequence>
<accession>A0A927R761</accession>
<organism evidence="4 5">
    <name type="scientific">Sporosarcina limicola</name>
    <dbReference type="NCBI Taxonomy" id="34101"/>
    <lineage>
        <taxon>Bacteria</taxon>
        <taxon>Bacillati</taxon>
        <taxon>Bacillota</taxon>
        <taxon>Bacilli</taxon>
        <taxon>Bacillales</taxon>
        <taxon>Caryophanaceae</taxon>
        <taxon>Sporosarcina</taxon>
    </lineage>
</organism>
<reference evidence="4" key="1">
    <citation type="submission" date="2020-10" db="EMBL/GenBank/DDBJ databases">
        <title>Genomic Encyclopedia of Type Strains, Phase IV (KMG-IV): sequencing the most valuable type-strain genomes for metagenomic binning, comparative biology and taxonomic classification.</title>
        <authorList>
            <person name="Goeker M."/>
        </authorList>
    </citation>
    <scope>NUCLEOTIDE SEQUENCE</scope>
    <source>
        <strain evidence="4">DSM 13886</strain>
    </source>
</reference>
<keyword evidence="5" id="KW-1185">Reference proteome</keyword>
<evidence type="ECO:0000256" key="2">
    <source>
        <dbReference type="SAM" id="Phobius"/>
    </source>
</evidence>
<evidence type="ECO:0000259" key="3">
    <source>
        <dbReference type="Pfam" id="PF04471"/>
    </source>
</evidence>
<dbReference type="SUPFAM" id="SSF52980">
    <property type="entry name" value="Restriction endonuclease-like"/>
    <property type="match status" value="1"/>
</dbReference>
<dbReference type="Gene3D" id="3.40.1350.10">
    <property type="match status" value="1"/>
</dbReference>